<evidence type="ECO:0008006" key="3">
    <source>
        <dbReference type="Google" id="ProtNLM"/>
    </source>
</evidence>
<dbReference type="EMBL" id="ML008874">
    <property type="protein sequence ID" value="RKP15546.1"/>
    <property type="molecule type" value="Genomic_DNA"/>
</dbReference>
<name>A0A4P9Y8P2_ROZAC</name>
<proteinExistence type="predicted"/>
<accession>A0A4P9Y8P2</accession>
<feature type="non-terminal residue" evidence="1">
    <location>
        <position position="58"/>
    </location>
</feature>
<protein>
    <recommendedName>
        <fullName evidence="3">DUF4939 domain-containing protein</fullName>
    </recommendedName>
</protein>
<dbReference type="Proteomes" id="UP000281549">
    <property type="component" value="Unassembled WGS sequence"/>
</dbReference>
<reference evidence="2" key="1">
    <citation type="journal article" date="2018" name="Nat. Microbiol.">
        <title>Leveraging single-cell genomics to expand the fungal tree of life.</title>
        <authorList>
            <person name="Ahrendt S.R."/>
            <person name="Quandt C.A."/>
            <person name="Ciobanu D."/>
            <person name="Clum A."/>
            <person name="Salamov A."/>
            <person name="Andreopoulos B."/>
            <person name="Cheng J.F."/>
            <person name="Woyke T."/>
            <person name="Pelin A."/>
            <person name="Henrissat B."/>
            <person name="Reynolds N.K."/>
            <person name="Benny G.L."/>
            <person name="Smith M.E."/>
            <person name="James T.Y."/>
            <person name="Grigoriev I.V."/>
        </authorList>
    </citation>
    <scope>NUCLEOTIDE SEQUENCE [LARGE SCALE GENOMIC DNA]</scope>
    <source>
        <strain evidence="2">CSF55</strain>
    </source>
</reference>
<evidence type="ECO:0000313" key="1">
    <source>
        <dbReference type="EMBL" id="RKP15546.1"/>
    </source>
</evidence>
<dbReference type="AlphaFoldDB" id="A0A4P9Y8P2"/>
<sequence length="58" mass="6941">MPKISEPEYFYGNPKKLAAFLRQLEFVFELNEQMYNTDNKRIIYAASYCRGPVCNWLE</sequence>
<organism evidence="1 2">
    <name type="scientific">Rozella allomycis (strain CSF55)</name>
    <dbReference type="NCBI Taxonomy" id="988480"/>
    <lineage>
        <taxon>Eukaryota</taxon>
        <taxon>Fungi</taxon>
        <taxon>Fungi incertae sedis</taxon>
        <taxon>Cryptomycota</taxon>
        <taxon>Cryptomycota incertae sedis</taxon>
        <taxon>Rozella</taxon>
    </lineage>
</organism>
<evidence type="ECO:0000313" key="2">
    <source>
        <dbReference type="Proteomes" id="UP000281549"/>
    </source>
</evidence>
<gene>
    <name evidence="1" type="ORF">ROZALSC1DRAFT_18678</name>
</gene>